<feature type="non-terminal residue" evidence="1">
    <location>
        <position position="65"/>
    </location>
</feature>
<evidence type="ECO:0000313" key="2">
    <source>
        <dbReference type="Proteomes" id="UP001295444"/>
    </source>
</evidence>
<dbReference type="EMBL" id="OW240913">
    <property type="protein sequence ID" value="CAH2252126.1"/>
    <property type="molecule type" value="Genomic_DNA"/>
</dbReference>
<name>A0AAD1RFL5_PELCU</name>
<gene>
    <name evidence="1" type="ORF">PECUL_23A001389</name>
</gene>
<feature type="non-terminal residue" evidence="1">
    <location>
        <position position="1"/>
    </location>
</feature>
<reference evidence="1" key="1">
    <citation type="submission" date="2022-03" db="EMBL/GenBank/DDBJ databases">
        <authorList>
            <person name="Alioto T."/>
            <person name="Alioto T."/>
            <person name="Gomez Garrido J."/>
        </authorList>
    </citation>
    <scope>NUCLEOTIDE SEQUENCE</scope>
</reference>
<accession>A0AAD1RFL5</accession>
<organism evidence="1 2">
    <name type="scientific">Pelobates cultripes</name>
    <name type="common">Western spadefoot toad</name>
    <dbReference type="NCBI Taxonomy" id="61616"/>
    <lineage>
        <taxon>Eukaryota</taxon>
        <taxon>Metazoa</taxon>
        <taxon>Chordata</taxon>
        <taxon>Craniata</taxon>
        <taxon>Vertebrata</taxon>
        <taxon>Euteleostomi</taxon>
        <taxon>Amphibia</taxon>
        <taxon>Batrachia</taxon>
        <taxon>Anura</taxon>
        <taxon>Pelobatoidea</taxon>
        <taxon>Pelobatidae</taxon>
        <taxon>Pelobates</taxon>
    </lineage>
</organism>
<protein>
    <submittedName>
        <fullName evidence="1">Uncharacterized protein</fullName>
    </submittedName>
</protein>
<dbReference type="AlphaFoldDB" id="A0AAD1RFL5"/>
<proteinExistence type="predicted"/>
<sequence>ISLNVQAQITKMDWKSAAILAKRMVCKMLDEDLPQATSPLSIWTSESDYPTHLLDSSPLTEFKLH</sequence>
<dbReference type="Proteomes" id="UP001295444">
    <property type="component" value="Chromosome 02"/>
</dbReference>
<evidence type="ECO:0000313" key="1">
    <source>
        <dbReference type="EMBL" id="CAH2252126.1"/>
    </source>
</evidence>
<keyword evidence="2" id="KW-1185">Reference proteome</keyword>